<protein>
    <submittedName>
        <fullName evidence="2">Uncharacterized protein</fullName>
    </submittedName>
</protein>
<dbReference type="AlphaFoldDB" id="A0A511AY78"/>
<name>A0A511AY78_9PROT</name>
<keyword evidence="1" id="KW-0812">Transmembrane</keyword>
<feature type="transmembrane region" description="Helical" evidence="1">
    <location>
        <begin position="51"/>
        <end position="69"/>
    </location>
</feature>
<reference evidence="2 3" key="1">
    <citation type="submission" date="2019-07" db="EMBL/GenBank/DDBJ databases">
        <title>Whole genome shotgun sequence of Gluconobacter wancherniae NBRC 103581.</title>
        <authorList>
            <person name="Hosoyama A."/>
            <person name="Uohara A."/>
            <person name="Ohji S."/>
            <person name="Ichikawa N."/>
        </authorList>
    </citation>
    <scope>NUCLEOTIDE SEQUENCE [LARGE SCALE GENOMIC DNA]</scope>
    <source>
        <strain evidence="2 3">NBRC 103581</strain>
    </source>
</reference>
<keyword evidence="3" id="KW-1185">Reference proteome</keyword>
<comment type="caution">
    <text evidence="2">The sequence shown here is derived from an EMBL/GenBank/DDBJ whole genome shotgun (WGS) entry which is preliminary data.</text>
</comment>
<dbReference type="Proteomes" id="UP000321230">
    <property type="component" value="Unassembled WGS sequence"/>
</dbReference>
<sequence length="90" mass="10343">MILLYLVVAAAWCFFWVKGRLWAALPVPAFFAVMVLSSLNEPGPITNQPEYDYTLALVLIGLSFAPYAIRRYRAEKVDRLLNGVRFNYRD</sequence>
<dbReference type="EMBL" id="BJUZ01000001">
    <property type="protein sequence ID" value="GEK93158.1"/>
    <property type="molecule type" value="Genomic_DNA"/>
</dbReference>
<gene>
    <name evidence="2" type="ORF">GWA01_09280</name>
</gene>
<proteinExistence type="predicted"/>
<dbReference type="RefSeq" id="WP_146794457.1">
    <property type="nucleotide sequence ID" value="NZ_BARC01000011.1"/>
</dbReference>
<dbReference type="OrthoDB" id="7281357at2"/>
<organism evidence="2 3">
    <name type="scientific">Gluconobacter wancherniae NBRC 103581</name>
    <dbReference type="NCBI Taxonomy" id="656744"/>
    <lineage>
        <taxon>Bacteria</taxon>
        <taxon>Pseudomonadati</taxon>
        <taxon>Pseudomonadota</taxon>
        <taxon>Alphaproteobacteria</taxon>
        <taxon>Acetobacterales</taxon>
        <taxon>Acetobacteraceae</taxon>
        <taxon>Gluconobacter</taxon>
    </lineage>
</organism>
<keyword evidence="1" id="KW-0472">Membrane</keyword>
<accession>A0A511AY78</accession>
<keyword evidence="1" id="KW-1133">Transmembrane helix</keyword>
<evidence type="ECO:0000313" key="2">
    <source>
        <dbReference type="EMBL" id="GEK93158.1"/>
    </source>
</evidence>
<evidence type="ECO:0000256" key="1">
    <source>
        <dbReference type="SAM" id="Phobius"/>
    </source>
</evidence>
<evidence type="ECO:0000313" key="3">
    <source>
        <dbReference type="Proteomes" id="UP000321230"/>
    </source>
</evidence>